<dbReference type="GO" id="GO:0046677">
    <property type="term" value="P:response to antibiotic"/>
    <property type="evidence" value="ECO:0007669"/>
    <property type="project" value="UniProtKB-UniRule"/>
</dbReference>
<name>A0A6N2ZQ36_CLOBU</name>
<dbReference type="Pfam" id="PF13354">
    <property type="entry name" value="Beta-lactamase2"/>
    <property type="match status" value="1"/>
</dbReference>
<protein>
    <recommendedName>
        <fullName evidence="2 5">Beta-lactamase</fullName>
        <ecNumber evidence="2 5">3.5.2.6</ecNumber>
    </recommendedName>
</protein>
<keyword evidence="4 5" id="KW-0046">Antibiotic resistance</keyword>
<dbReference type="PRINTS" id="PR00118">
    <property type="entry name" value="BLACTAMASEA"/>
</dbReference>
<keyword evidence="3 5" id="KW-0378">Hydrolase</keyword>
<dbReference type="InterPro" id="IPR000871">
    <property type="entry name" value="Beta-lactam_class-A"/>
</dbReference>
<dbReference type="PROSITE" id="PS51257">
    <property type="entry name" value="PROKAR_LIPOPROTEIN"/>
    <property type="match status" value="1"/>
</dbReference>
<dbReference type="RefSeq" id="WP_002582231.1">
    <property type="nucleotide sequence ID" value="NZ_CACRTU010000009.1"/>
</dbReference>
<dbReference type="EMBL" id="CACRTU010000009">
    <property type="protein sequence ID" value="VYT80086.1"/>
    <property type="molecule type" value="Genomic_DNA"/>
</dbReference>
<dbReference type="PROSITE" id="PS00146">
    <property type="entry name" value="BETA_LACTAMASE_A"/>
    <property type="match status" value="1"/>
</dbReference>
<keyword evidence="6" id="KW-0472">Membrane</keyword>
<feature type="domain" description="Beta-lactamase class A catalytic" evidence="7">
    <location>
        <begin position="66"/>
        <end position="280"/>
    </location>
</feature>
<gene>
    <name evidence="8" type="primary">penPC</name>
    <name evidence="8" type="ORF">CBLFYP62_00776</name>
</gene>
<evidence type="ECO:0000256" key="2">
    <source>
        <dbReference type="ARBA" id="ARBA00012865"/>
    </source>
</evidence>
<sequence length="311" mass="34480">MKKILNSKLSKLTTYIIILTSIVSLIGCGIIENKVFENSNSEKLETDLKYNSEFSKIESDYGVKLGVYAYDTEKNKEITYNADERFAYCSTSKALLAGSILEKYPVDKLKEVIQYEEKDLLSYAPVTKDNLNKGMTIEELCEAAVRLSDNTAANLLFNLIGGPSGFKESLNKLGDNVTEPERIEPELNSAIPGEIRDTSTPRQLALDLKEYISGNILTDDKKAIFIDWMSGNSTGDNLIRAGAPNEWIVADKSGAGDYGTRNDIAIVTPPNGKPIFLAILSNKNEEDAKYDDETIAEASKVVFDYFMNSEK</sequence>
<dbReference type="NCBIfam" id="NF033103">
    <property type="entry name" value="bla_class_A"/>
    <property type="match status" value="1"/>
</dbReference>
<dbReference type="SUPFAM" id="SSF56601">
    <property type="entry name" value="beta-lactamase/transpeptidase-like"/>
    <property type="match status" value="1"/>
</dbReference>
<dbReference type="InterPro" id="IPR045155">
    <property type="entry name" value="Beta-lactam_cat"/>
</dbReference>
<organism evidence="8">
    <name type="scientific">Clostridium butyricum</name>
    <dbReference type="NCBI Taxonomy" id="1492"/>
    <lineage>
        <taxon>Bacteria</taxon>
        <taxon>Bacillati</taxon>
        <taxon>Bacillota</taxon>
        <taxon>Clostridia</taxon>
        <taxon>Eubacteriales</taxon>
        <taxon>Clostridiaceae</taxon>
        <taxon>Clostridium</taxon>
    </lineage>
</organism>
<dbReference type="EC" id="3.5.2.6" evidence="2 5"/>
<evidence type="ECO:0000256" key="5">
    <source>
        <dbReference type="RuleBase" id="RU361140"/>
    </source>
</evidence>
<feature type="transmembrane region" description="Helical" evidence="6">
    <location>
        <begin position="12"/>
        <end position="32"/>
    </location>
</feature>
<dbReference type="GO" id="GO:0030655">
    <property type="term" value="P:beta-lactam antibiotic catabolic process"/>
    <property type="evidence" value="ECO:0007669"/>
    <property type="project" value="InterPro"/>
</dbReference>
<evidence type="ECO:0000256" key="1">
    <source>
        <dbReference type="ARBA" id="ARBA00009009"/>
    </source>
</evidence>
<evidence type="ECO:0000259" key="7">
    <source>
        <dbReference type="Pfam" id="PF13354"/>
    </source>
</evidence>
<dbReference type="AlphaFoldDB" id="A0A6N2ZQ36"/>
<evidence type="ECO:0000256" key="4">
    <source>
        <dbReference type="ARBA" id="ARBA00023251"/>
    </source>
</evidence>
<evidence type="ECO:0000256" key="6">
    <source>
        <dbReference type="SAM" id="Phobius"/>
    </source>
</evidence>
<evidence type="ECO:0000313" key="8">
    <source>
        <dbReference type="EMBL" id="VYT80086.1"/>
    </source>
</evidence>
<evidence type="ECO:0000256" key="3">
    <source>
        <dbReference type="ARBA" id="ARBA00022801"/>
    </source>
</evidence>
<dbReference type="PANTHER" id="PTHR35333:SF3">
    <property type="entry name" value="BETA-LACTAMASE-TYPE TRANSPEPTIDASE FOLD CONTAINING PROTEIN"/>
    <property type="match status" value="1"/>
</dbReference>
<dbReference type="Gene3D" id="3.40.710.10">
    <property type="entry name" value="DD-peptidase/beta-lactamase superfamily"/>
    <property type="match status" value="1"/>
</dbReference>
<reference evidence="8" key="1">
    <citation type="submission" date="2019-11" db="EMBL/GenBank/DDBJ databases">
        <authorList>
            <person name="Feng L."/>
        </authorList>
    </citation>
    <scope>NUCLEOTIDE SEQUENCE</scope>
    <source>
        <strain evidence="8">CButyricumLFYP62</strain>
    </source>
</reference>
<accession>A0A6N2ZQ36</accession>
<keyword evidence="6" id="KW-1133">Transmembrane helix</keyword>
<dbReference type="InterPro" id="IPR012338">
    <property type="entry name" value="Beta-lactam/transpept-like"/>
</dbReference>
<comment type="similarity">
    <text evidence="1 5">Belongs to the class-A beta-lactamase family.</text>
</comment>
<proteinExistence type="inferred from homology"/>
<dbReference type="InterPro" id="IPR023650">
    <property type="entry name" value="Beta-lactam_class-A_AS"/>
</dbReference>
<keyword evidence="6" id="KW-0812">Transmembrane</keyword>
<comment type="catalytic activity">
    <reaction evidence="5">
        <text>a beta-lactam + H2O = a substituted beta-amino acid</text>
        <dbReference type="Rhea" id="RHEA:20401"/>
        <dbReference type="ChEBI" id="CHEBI:15377"/>
        <dbReference type="ChEBI" id="CHEBI:35627"/>
        <dbReference type="ChEBI" id="CHEBI:140347"/>
        <dbReference type="EC" id="3.5.2.6"/>
    </reaction>
</comment>
<dbReference type="GO" id="GO:0008800">
    <property type="term" value="F:beta-lactamase activity"/>
    <property type="evidence" value="ECO:0007669"/>
    <property type="project" value="UniProtKB-UniRule"/>
</dbReference>
<dbReference type="PANTHER" id="PTHR35333">
    <property type="entry name" value="BETA-LACTAMASE"/>
    <property type="match status" value="1"/>
</dbReference>